<evidence type="ECO:0000256" key="2">
    <source>
        <dbReference type="SAM" id="MobiDB-lite"/>
    </source>
</evidence>
<protein>
    <submittedName>
        <fullName evidence="3">Uncharacterized protein</fullName>
    </submittedName>
</protein>
<organism evidence="3 4">
    <name type="scientific">Actinoplanes couchii</name>
    <dbReference type="NCBI Taxonomy" id="403638"/>
    <lineage>
        <taxon>Bacteria</taxon>
        <taxon>Bacillati</taxon>
        <taxon>Actinomycetota</taxon>
        <taxon>Actinomycetes</taxon>
        <taxon>Micromonosporales</taxon>
        <taxon>Micromonosporaceae</taxon>
        <taxon>Actinoplanes</taxon>
    </lineage>
</organism>
<keyword evidence="4" id="KW-1185">Reference proteome</keyword>
<name>A0ABQ3XJC7_9ACTN</name>
<keyword evidence="1" id="KW-0175">Coiled coil</keyword>
<feature type="region of interest" description="Disordered" evidence="2">
    <location>
        <begin position="401"/>
        <end position="422"/>
    </location>
</feature>
<evidence type="ECO:0000256" key="1">
    <source>
        <dbReference type="SAM" id="Coils"/>
    </source>
</evidence>
<accession>A0ABQ3XJC7</accession>
<gene>
    <name evidence="3" type="ORF">Aco03nite_070050</name>
</gene>
<reference evidence="3 4" key="1">
    <citation type="submission" date="2021-01" db="EMBL/GenBank/DDBJ databases">
        <title>Whole genome shotgun sequence of Actinoplanes couchii NBRC 106145.</title>
        <authorList>
            <person name="Komaki H."/>
            <person name="Tamura T."/>
        </authorList>
    </citation>
    <scope>NUCLEOTIDE SEQUENCE [LARGE SCALE GENOMIC DNA]</scope>
    <source>
        <strain evidence="3 4">NBRC 106145</strain>
    </source>
</reference>
<dbReference type="RefSeq" id="WP_203803164.1">
    <property type="nucleotide sequence ID" value="NZ_BAAAQE010000013.1"/>
</dbReference>
<dbReference type="EMBL" id="BOMG01000086">
    <property type="protein sequence ID" value="GID58601.1"/>
    <property type="molecule type" value="Genomic_DNA"/>
</dbReference>
<sequence length="422" mass="46361">MTIDPTSYPRGEDPSGDEFREVFDLIDQAVDDITDEDIDAHLNALLVLEGFDPEPDAADLTGGPVGLRIDDLGQFSLADLAGATELPDLECRRRTLQAEIARLDAEALVARQRRDTELSRLHAATVTAAAAEEIAAEAQARAHSAEEGLDAYVNTALDRAQEILDKARADADAMIAEARLKAEKIDRSRDHLTYLTGTHDSGKTAALWLLTARAQNQEERDEEVEFCFGAWSAGSSLTELLQAAGRIRRYADVAAGADLWNDDGEAEAAEPPAKRRLGGRLRDWLRRAQPEESNEEAATATSRSTPGHFLSFRFDDIERVAHFQNNELSQSARHSQACHDRDPFEMWSLLQALTVQSSIWESHGEMIRRTISLMANSPMVAQLSLPSSPDVRVLSLGWEVSEGPEDLPNSDDDEAVHAGVQD</sequence>
<comment type="caution">
    <text evidence="3">The sequence shown here is derived from an EMBL/GenBank/DDBJ whole genome shotgun (WGS) entry which is preliminary data.</text>
</comment>
<evidence type="ECO:0000313" key="3">
    <source>
        <dbReference type="EMBL" id="GID58601.1"/>
    </source>
</evidence>
<dbReference type="Proteomes" id="UP000612282">
    <property type="component" value="Unassembled WGS sequence"/>
</dbReference>
<feature type="compositionally biased region" description="Acidic residues" evidence="2">
    <location>
        <begin position="402"/>
        <end position="414"/>
    </location>
</feature>
<feature type="coiled-coil region" evidence="1">
    <location>
        <begin position="86"/>
        <end position="177"/>
    </location>
</feature>
<evidence type="ECO:0000313" key="4">
    <source>
        <dbReference type="Proteomes" id="UP000612282"/>
    </source>
</evidence>
<proteinExistence type="predicted"/>